<proteinExistence type="predicted"/>
<reference evidence="1 2" key="1">
    <citation type="journal article" date="2022" name="Genome Biol. Evol.">
        <title>The Spruce Budworm Genome: Reconstructing the Evolutionary History of Antifreeze Proteins.</title>
        <authorList>
            <person name="Beliveau C."/>
            <person name="Gagne P."/>
            <person name="Picq S."/>
            <person name="Vernygora O."/>
            <person name="Keeling C.I."/>
            <person name="Pinkney K."/>
            <person name="Doucet D."/>
            <person name="Wen F."/>
            <person name="Johnston J.S."/>
            <person name="Maaroufi H."/>
            <person name="Boyle B."/>
            <person name="Laroche J."/>
            <person name="Dewar K."/>
            <person name="Juretic N."/>
            <person name="Blackburn G."/>
            <person name="Nisole A."/>
            <person name="Brunet B."/>
            <person name="Brandao M."/>
            <person name="Lumley L."/>
            <person name="Duan J."/>
            <person name="Quan G."/>
            <person name="Lucarotti C.J."/>
            <person name="Roe A.D."/>
            <person name="Sperling F.A.H."/>
            <person name="Levesque R.C."/>
            <person name="Cusson M."/>
        </authorList>
    </citation>
    <scope>NUCLEOTIDE SEQUENCE [LARGE SCALE GENOMIC DNA]</scope>
    <source>
        <strain evidence="1">Glfc:IPQL:Cfum</strain>
    </source>
</reference>
<dbReference type="EMBL" id="CM046114">
    <property type="protein sequence ID" value="KAI8420083.1"/>
    <property type="molecule type" value="Genomic_DNA"/>
</dbReference>
<keyword evidence="2" id="KW-1185">Reference proteome</keyword>
<sequence>MQPGNAFIPVENLPFWERHDPKPMRRTASKKHKRSQKKSDEEHPSTKNAEMSNDINLNTEANTKWPKVRSPHGRRRDYVRSTRLAPYQLLQDDPTTTQASKIKSDPVMFGDFNQYSMKNDLEIMLRDIDEANVTVEVITRTVEYNDIVICKITQSKLQSRYFRANEDKYMDEEPEKKIIFIVHGLSAMGFTRVPCLNEKKSFMKLLKYYTAHLDKFDIFLIPMANPDGIGDETLENWNKNKSPQSACLGVALDRNFDVSWNASNSNSCNQQYPGPSPFSELESRAIGDVLHYYSHKIIAYIHVHGGTYDPNIFKGDAVLYPKGFTEVATEDDKYIDIKGEIDEAIRNAGFKVMSVSMETLYNWYGKVHGSSVDFASTIYGVPYAMEFVMQPYEDNKRAEHSDEKISDNVLTEIWKRVIDVVFTNIYKNTHTNDV</sequence>
<protein>
    <submittedName>
        <fullName evidence="1">Uncharacterized protein</fullName>
    </submittedName>
</protein>
<accession>A0ACC0J7J8</accession>
<name>A0ACC0J7J8_CHOFU</name>
<comment type="caution">
    <text evidence="1">The sequence shown here is derived from an EMBL/GenBank/DDBJ whole genome shotgun (WGS) entry which is preliminary data.</text>
</comment>
<gene>
    <name evidence="1" type="ORF">MSG28_008669</name>
</gene>
<evidence type="ECO:0000313" key="1">
    <source>
        <dbReference type="EMBL" id="KAI8420083.1"/>
    </source>
</evidence>
<organism evidence="1 2">
    <name type="scientific">Choristoneura fumiferana</name>
    <name type="common">Spruce budworm moth</name>
    <name type="synonym">Archips fumiferana</name>
    <dbReference type="NCBI Taxonomy" id="7141"/>
    <lineage>
        <taxon>Eukaryota</taxon>
        <taxon>Metazoa</taxon>
        <taxon>Ecdysozoa</taxon>
        <taxon>Arthropoda</taxon>
        <taxon>Hexapoda</taxon>
        <taxon>Insecta</taxon>
        <taxon>Pterygota</taxon>
        <taxon>Neoptera</taxon>
        <taxon>Endopterygota</taxon>
        <taxon>Lepidoptera</taxon>
        <taxon>Glossata</taxon>
        <taxon>Ditrysia</taxon>
        <taxon>Tortricoidea</taxon>
        <taxon>Tortricidae</taxon>
        <taxon>Tortricinae</taxon>
        <taxon>Choristoneura</taxon>
    </lineage>
</organism>
<evidence type="ECO:0000313" key="2">
    <source>
        <dbReference type="Proteomes" id="UP001064048"/>
    </source>
</evidence>
<dbReference type="Proteomes" id="UP001064048">
    <property type="component" value="Chromosome 14"/>
</dbReference>